<dbReference type="RefSeq" id="WP_247994429.1">
    <property type="nucleotide sequence ID" value="NZ_CP096019.1"/>
</dbReference>
<dbReference type="Pfam" id="PF24463">
    <property type="entry name" value="DUF7577"/>
    <property type="match status" value="1"/>
</dbReference>
<dbReference type="Proteomes" id="UP000831768">
    <property type="component" value="Chromosome"/>
</dbReference>
<evidence type="ECO:0000313" key="5">
    <source>
        <dbReference type="Proteomes" id="UP000831768"/>
    </source>
</evidence>
<keyword evidence="2" id="KW-0472">Membrane</keyword>
<reference evidence="4" key="1">
    <citation type="submission" date="2022-04" db="EMBL/GenBank/DDBJ databases">
        <title>Halocatena sp. nov., isolated from a salt lake.</title>
        <authorList>
            <person name="Cui H.-L."/>
        </authorList>
    </citation>
    <scope>NUCLEOTIDE SEQUENCE</scope>
    <source>
        <strain evidence="4">AD-1</strain>
    </source>
</reference>
<protein>
    <recommendedName>
        <fullName evidence="3">DUF7577 domain-containing protein</fullName>
    </recommendedName>
</protein>
<organism evidence="4 5">
    <name type="scientific">Halocatena salina</name>
    <dbReference type="NCBI Taxonomy" id="2934340"/>
    <lineage>
        <taxon>Archaea</taxon>
        <taxon>Methanobacteriati</taxon>
        <taxon>Methanobacteriota</taxon>
        <taxon>Stenosarchaea group</taxon>
        <taxon>Halobacteria</taxon>
        <taxon>Halobacteriales</taxon>
        <taxon>Natronomonadaceae</taxon>
        <taxon>Halocatena</taxon>
    </lineage>
</organism>
<dbReference type="GeneID" id="71927343"/>
<dbReference type="AlphaFoldDB" id="A0A8U0A4Q1"/>
<evidence type="ECO:0000313" key="4">
    <source>
        <dbReference type="EMBL" id="UPM43769.1"/>
    </source>
</evidence>
<keyword evidence="2" id="KW-1133">Transmembrane helix</keyword>
<keyword evidence="2" id="KW-0812">Transmembrane</keyword>
<proteinExistence type="predicted"/>
<name>A0A8U0A4Q1_9EURY</name>
<dbReference type="InterPro" id="IPR055999">
    <property type="entry name" value="DUF7577"/>
</dbReference>
<dbReference type="KEGG" id="haad:MW046_04810"/>
<feature type="region of interest" description="Disordered" evidence="1">
    <location>
        <begin position="34"/>
        <end position="53"/>
    </location>
</feature>
<dbReference type="EMBL" id="CP096019">
    <property type="protein sequence ID" value="UPM43769.1"/>
    <property type="molecule type" value="Genomic_DNA"/>
</dbReference>
<keyword evidence="5" id="KW-1185">Reference proteome</keyword>
<accession>A0A8U0A4Q1</accession>
<evidence type="ECO:0000259" key="3">
    <source>
        <dbReference type="Pfam" id="PF24463"/>
    </source>
</evidence>
<sequence>MSALVWGLIVLAVFPLLQIPILIYVARRLEEDDSDDDVPTLAPNPYWIDPNDPQPMLSFDGGTPSSDIDSTLITCPQCGTENDPIYTYCRNCVRRLPTLGWE</sequence>
<feature type="transmembrane region" description="Helical" evidence="2">
    <location>
        <begin position="6"/>
        <end position="26"/>
    </location>
</feature>
<evidence type="ECO:0000256" key="1">
    <source>
        <dbReference type="SAM" id="MobiDB-lite"/>
    </source>
</evidence>
<gene>
    <name evidence="4" type="ORF">MW046_04810</name>
</gene>
<feature type="domain" description="DUF7577" evidence="3">
    <location>
        <begin position="73"/>
        <end position="97"/>
    </location>
</feature>
<evidence type="ECO:0000256" key="2">
    <source>
        <dbReference type="SAM" id="Phobius"/>
    </source>
</evidence>